<dbReference type="RefSeq" id="WP_238722668.1">
    <property type="nucleotide sequence ID" value="NZ_JAHQCW010000036.1"/>
</dbReference>
<evidence type="ECO:0000313" key="2">
    <source>
        <dbReference type="Proteomes" id="UP000712157"/>
    </source>
</evidence>
<gene>
    <name evidence="1" type="ORF">KTH89_18430</name>
</gene>
<proteinExistence type="predicted"/>
<accession>A0A949K383</accession>
<protein>
    <recommendedName>
        <fullName evidence="3">Guanylate cyclase domain-containing protein</fullName>
    </recommendedName>
</protein>
<evidence type="ECO:0000313" key="1">
    <source>
        <dbReference type="EMBL" id="MBU9738522.1"/>
    </source>
</evidence>
<sequence length="333" mass="38647">MDENKELQPLKYKTELEEYLKKISSKEQIYSIALFDILGFSKFVEKNRSQVILELYNKLLDLIHKEVSTKDGANSFATSAVPVPVTKDWKQSVYIAEANAYINVCHFSDTFLIYVNYRLQKPGFWLATPKNEPYPLLLGEPGTPYYPVVYEKHSIYLSFLQTCMEFFCQAIISGIPLRGCISTGLAIMDQENSIYLGTPIVEAARGETAQNAIGIAFGRSFNNSHPVYNDYFIPYMAHIKEGKEKYMSPMMVDGARYWRNSPDYKNFSLKECIEKMNTNPSFSSYYENAIRFFEFSKQHEQWFHEIKRDGIHDILSYYDSVKEWYDTTCSMGE</sequence>
<comment type="caution">
    <text evidence="1">The sequence shown here is derived from an EMBL/GenBank/DDBJ whole genome shotgun (WGS) entry which is preliminary data.</text>
</comment>
<reference evidence="1" key="1">
    <citation type="submission" date="2021-06" db="EMBL/GenBank/DDBJ databases">
        <title>Description of novel taxa of the family Lachnospiraceae.</title>
        <authorList>
            <person name="Chaplin A.V."/>
            <person name="Sokolova S.R."/>
            <person name="Pikina A.P."/>
            <person name="Korzhanova M."/>
            <person name="Belova V."/>
            <person name="Korostin D."/>
            <person name="Efimov B.A."/>
        </authorList>
    </citation>
    <scope>NUCLEOTIDE SEQUENCE</scope>
    <source>
        <strain evidence="1">ASD5720</strain>
    </source>
</reference>
<organism evidence="1 2">
    <name type="scientific">Diplocloster agilis</name>
    <dbReference type="NCBI Taxonomy" id="2850323"/>
    <lineage>
        <taxon>Bacteria</taxon>
        <taxon>Bacillati</taxon>
        <taxon>Bacillota</taxon>
        <taxon>Clostridia</taxon>
        <taxon>Lachnospirales</taxon>
        <taxon>Lachnospiraceae</taxon>
        <taxon>Diplocloster</taxon>
    </lineage>
</organism>
<dbReference type="EMBL" id="JAHQCW010000036">
    <property type="protein sequence ID" value="MBU9738522.1"/>
    <property type="molecule type" value="Genomic_DNA"/>
</dbReference>
<keyword evidence="2" id="KW-1185">Reference proteome</keyword>
<dbReference type="Proteomes" id="UP000712157">
    <property type="component" value="Unassembled WGS sequence"/>
</dbReference>
<dbReference type="AlphaFoldDB" id="A0A949K383"/>
<evidence type="ECO:0008006" key="3">
    <source>
        <dbReference type="Google" id="ProtNLM"/>
    </source>
</evidence>
<name>A0A949K383_9FIRM</name>